<name>A0AAD7FIZ7_9AGAR</name>
<dbReference type="EMBL" id="JARKIF010000011">
    <property type="protein sequence ID" value="KAJ7627004.1"/>
    <property type="molecule type" value="Genomic_DNA"/>
</dbReference>
<evidence type="ECO:0000313" key="2">
    <source>
        <dbReference type="EMBL" id="KAJ7627004.1"/>
    </source>
</evidence>
<comment type="caution">
    <text evidence="2">The sequence shown here is derived from an EMBL/GenBank/DDBJ whole genome shotgun (WGS) entry which is preliminary data.</text>
</comment>
<proteinExistence type="predicted"/>
<evidence type="ECO:0000313" key="3">
    <source>
        <dbReference type="Proteomes" id="UP001221142"/>
    </source>
</evidence>
<feature type="region of interest" description="Disordered" evidence="1">
    <location>
        <begin position="130"/>
        <end position="201"/>
    </location>
</feature>
<sequence length="361" mass="39111">MQLHFLGVTNWHRPPSGTSKNIVAPAEKDKRARGRQNLAQNRNTTALYIQDGNGNVIDGDELSKITSAFRANLVDLHAAGMVTDRVDLLGRAAKAALVFQLEEDFPYLGYCVDHWKVNMLITAKYRDWSPPAKAGTKRASETEEEDGTSRKRRLPNPADDEAGLIPMTSSTPTRTTPPQPPLVVVQPTPVQPTLPPPAIAQTTAPSQDELMLPPPVPDSIQTTLQQLPQTLPAATPRKSLLASVRVSPPPAPTVLPTPSVEAAAPKTKTKGKPAAAHPAHITSRNIYLATYAADVGGTMSEFTVHFEPISKSPEVLKPYEAYVQELKKEKIKRLPDLDSIRAALKRLQGAVEPVGAVEVNV</sequence>
<evidence type="ECO:0000256" key="1">
    <source>
        <dbReference type="SAM" id="MobiDB-lite"/>
    </source>
</evidence>
<dbReference type="AlphaFoldDB" id="A0AAD7FIZ7"/>
<dbReference type="Proteomes" id="UP001221142">
    <property type="component" value="Unassembled WGS sequence"/>
</dbReference>
<gene>
    <name evidence="2" type="ORF">FB45DRAFT_57230</name>
</gene>
<accession>A0AAD7FIZ7</accession>
<reference evidence="2" key="1">
    <citation type="submission" date="2023-03" db="EMBL/GenBank/DDBJ databases">
        <title>Massive genome expansion in bonnet fungi (Mycena s.s.) driven by repeated elements and novel gene families across ecological guilds.</title>
        <authorList>
            <consortium name="Lawrence Berkeley National Laboratory"/>
            <person name="Harder C.B."/>
            <person name="Miyauchi S."/>
            <person name="Viragh M."/>
            <person name="Kuo A."/>
            <person name="Thoen E."/>
            <person name="Andreopoulos B."/>
            <person name="Lu D."/>
            <person name="Skrede I."/>
            <person name="Drula E."/>
            <person name="Henrissat B."/>
            <person name="Morin E."/>
            <person name="Kohler A."/>
            <person name="Barry K."/>
            <person name="LaButti K."/>
            <person name="Morin E."/>
            <person name="Salamov A."/>
            <person name="Lipzen A."/>
            <person name="Mereny Z."/>
            <person name="Hegedus B."/>
            <person name="Baldrian P."/>
            <person name="Stursova M."/>
            <person name="Weitz H."/>
            <person name="Taylor A."/>
            <person name="Grigoriev I.V."/>
            <person name="Nagy L.G."/>
            <person name="Martin F."/>
            <person name="Kauserud H."/>
        </authorList>
    </citation>
    <scope>NUCLEOTIDE SEQUENCE</scope>
    <source>
        <strain evidence="2">9284</strain>
    </source>
</reference>
<organism evidence="2 3">
    <name type="scientific">Roridomyces roridus</name>
    <dbReference type="NCBI Taxonomy" id="1738132"/>
    <lineage>
        <taxon>Eukaryota</taxon>
        <taxon>Fungi</taxon>
        <taxon>Dikarya</taxon>
        <taxon>Basidiomycota</taxon>
        <taxon>Agaricomycotina</taxon>
        <taxon>Agaricomycetes</taxon>
        <taxon>Agaricomycetidae</taxon>
        <taxon>Agaricales</taxon>
        <taxon>Marasmiineae</taxon>
        <taxon>Mycenaceae</taxon>
        <taxon>Roridomyces</taxon>
    </lineage>
</organism>
<feature type="compositionally biased region" description="Pro residues" evidence="1">
    <location>
        <begin position="189"/>
        <end position="198"/>
    </location>
</feature>
<keyword evidence="3" id="KW-1185">Reference proteome</keyword>
<protein>
    <submittedName>
        <fullName evidence="2">Uncharacterized protein</fullName>
    </submittedName>
</protein>